<dbReference type="RefSeq" id="WP_010864474.1">
    <property type="nucleotide sequence ID" value="NZ_KB944511.1"/>
</dbReference>
<reference evidence="1 2" key="1">
    <citation type="journal article" date="2013" name="Genome Announc.">
        <title>Genome Sequence of Plesiomonas shigelloides Strain 302-73 (Serotype O1).</title>
        <authorList>
            <person name="Pique N."/>
            <person name="Aquilini E."/>
            <person name="Alioto T."/>
            <person name="Minana-Galbis D."/>
            <person name="Tomas J.M."/>
        </authorList>
    </citation>
    <scope>NUCLEOTIDE SEQUENCE [LARGE SCALE GENOMIC DNA]</scope>
    <source>
        <strain evidence="1 2">302-73</strain>
    </source>
</reference>
<dbReference type="HOGENOM" id="CLU_122706_0_1_6"/>
<evidence type="ECO:0000313" key="2">
    <source>
        <dbReference type="Proteomes" id="UP000014012"/>
    </source>
</evidence>
<organism evidence="1 2">
    <name type="scientific">Plesiomonas shigelloides 302-73</name>
    <dbReference type="NCBI Taxonomy" id="1315976"/>
    <lineage>
        <taxon>Bacteria</taxon>
        <taxon>Pseudomonadati</taxon>
        <taxon>Pseudomonadota</taxon>
        <taxon>Gammaproteobacteria</taxon>
        <taxon>Enterobacterales</taxon>
        <taxon>Enterobacteriaceae</taxon>
        <taxon>Plesiomonas</taxon>
    </lineage>
</organism>
<dbReference type="InterPro" id="IPR009678">
    <property type="entry name" value="Phage_tail_completion_R"/>
</dbReference>
<protein>
    <submittedName>
        <fullName evidence="1">Tail completion protein R (GpR)</fullName>
    </submittedName>
</protein>
<gene>
    <name evidence="1" type="ORF">PLESHI_14366</name>
</gene>
<sequence length="144" mass="16114">MKKPESLRTFLCEKVPALEKNPENLSLFIDNGSIVSTLATSLSFEYRYTLNVIVMNFSGNQNLLMAPIVAWLRENQPDVLNNPEMRERALTFEADILNNTSCDISIDLMLTERVIVSEQNGKLVVEAVGEPSPADPDELGWSRA</sequence>
<keyword evidence="2" id="KW-1185">Reference proteome</keyword>
<dbReference type="EMBL" id="AQQO01000358">
    <property type="protein sequence ID" value="EON87817.1"/>
    <property type="molecule type" value="Genomic_DNA"/>
</dbReference>
<dbReference type="Proteomes" id="UP000014012">
    <property type="component" value="Unassembled WGS sequence"/>
</dbReference>
<dbReference type="PATRIC" id="fig|1315976.3.peg.2745"/>
<dbReference type="Pfam" id="PF06891">
    <property type="entry name" value="P2_Phage_GpR"/>
    <property type="match status" value="1"/>
</dbReference>
<accession>R8ANA5</accession>
<comment type="caution">
    <text evidence="1">The sequence shown here is derived from an EMBL/GenBank/DDBJ whole genome shotgun (WGS) entry which is preliminary data.</text>
</comment>
<dbReference type="AlphaFoldDB" id="R8ANA5"/>
<name>R8ANA5_PLESH</name>
<proteinExistence type="predicted"/>
<evidence type="ECO:0000313" key="1">
    <source>
        <dbReference type="EMBL" id="EON87817.1"/>
    </source>
</evidence>